<gene>
    <name evidence="1" type="ORF">C468_00785</name>
</gene>
<organism evidence="1 2">
    <name type="scientific">Halorubrum kocurii JCM 14978</name>
    <dbReference type="NCBI Taxonomy" id="1230456"/>
    <lineage>
        <taxon>Archaea</taxon>
        <taxon>Methanobacteriati</taxon>
        <taxon>Methanobacteriota</taxon>
        <taxon>Stenosarchaea group</taxon>
        <taxon>Halobacteria</taxon>
        <taxon>Halobacteriales</taxon>
        <taxon>Haloferacaceae</taxon>
        <taxon>Halorubrum</taxon>
    </lineage>
</organism>
<dbReference type="InterPro" id="IPR027417">
    <property type="entry name" value="P-loop_NTPase"/>
</dbReference>
<sequence length="250" mass="27400">MATPDAVRLTYDSIGSFLVEDGTRIVCDPIDEAAEQREFFRRLIENELLGLVLHQRDHLVLHASAVSVDGKAVTFLGPRGAGKSTTAAAFDAAGYSVLEDDVVAIRLDENGPMVVPGVPQLRLESDAATTLGLQGTTTPSEESWYKKQMLPIEEVPETVPLTRCYVLTETDELEVHRLPGSEQLLSLVTQRYVQGLLSESDQPNIHIEQCSRVVEHAGVRVLARPLNHSLLPELVETVVNDIRQGTPEAD</sequence>
<dbReference type="Proteomes" id="UP000011546">
    <property type="component" value="Unassembled WGS sequence"/>
</dbReference>
<keyword evidence="2" id="KW-1185">Reference proteome</keyword>
<accession>M0PIZ7</accession>
<proteinExistence type="predicted"/>
<comment type="caution">
    <text evidence="1">The sequence shown here is derived from an EMBL/GenBank/DDBJ whole genome shotgun (WGS) entry which is preliminary data.</text>
</comment>
<dbReference type="PATRIC" id="fig|1230456.3.peg.141"/>
<dbReference type="SUPFAM" id="SSF53795">
    <property type="entry name" value="PEP carboxykinase-like"/>
    <property type="match status" value="1"/>
</dbReference>
<evidence type="ECO:0008006" key="3">
    <source>
        <dbReference type="Google" id="ProtNLM"/>
    </source>
</evidence>
<protein>
    <recommendedName>
        <fullName evidence="3">HPr kinase</fullName>
    </recommendedName>
</protein>
<name>M0PIZ7_9EURY</name>
<dbReference type="AlphaFoldDB" id="M0PIZ7"/>
<dbReference type="RefSeq" id="WP_008846938.1">
    <property type="nucleotide sequence ID" value="NZ_AOJH01000006.1"/>
</dbReference>
<dbReference type="EMBL" id="AOJH01000006">
    <property type="protein sequence ID" value="EMA70026.1"/>
    <property type="molecule type" value="Genomic_DNA"/>
</dbReference>
<reference evidence="1 2" key="1">
    <citation type="journal article" date="2014" name="PLoS Genet.">
        <title>Phylogenetically driven sequencing of extremely halophilic archaea reveals strategies for static and dynamic osmo-response.</title>
        <authorList>
            <person name="Becker E.A."/>
            <person name="Seitzer P.M."/>
            <person name="Tritt A."/>
            <person name="Larsen D."/>
            <person name="Krusor M."/>
            <person name="Yao A.I."/>
            <person name="Wu D."/>
            <person name="Madern D."/>
            <person name="Eisen J.A."/>
            <person name="Darling A.E."/>
            <person name="Facciotti M.T."/>
        </authorList>
    </citation>
    <scope>NUCLEOTIDE SEQUENCE [LARGE SCALE GENOMIC DNA]</scope>
    <source>
        <strain evidence="1 2">JCM 14978</strain>
    </source>
</reference>
<dbReference type="Gene3D" id="3.40.50.300">
    <property type="entry name" value="P-loop containing nucleotide triphosphate hydrolases"/>
    <property type="match status" value="1"/>
</dbReference>
<evidence type="ECO:0000313" key="1">
    <source>
        <dbReference type="EMBL" id="EMA70026.1"/>
    </source>
</evidence>
<evidence type="ECO:0000313" key="2">
    <source>
        <dbReference type="Proteomes" id="UP000011546"/>
    </source>
</evidence>
<dbReference type="OrthoDB" id="234177at2157"/>